<accession>A0AA46SYJ1</accession>
<evidence type="ECO:0000313" key="4">
    <source>
        <dbReference type="EMBL" id="UYK90877.1"/>
    </source>
</evidence>
<dbReference type="Proteomes" id="UP001164392">
    <property type="component" value="Chromosome"/>
</dbReference>
<evidence type="ECO:0000256" key="1">
    <source>
        <dbReference type="ARBA" id="ARBA00023012"/>
    </source>
</evidence>
<protein>
    <submittedName>
        <fullName evidence="4">Hpt domain-containing protein</fullName>
    </submittedName>
</protein>
<gene>
    <name evidence="4" type="ORF">NG824_08345</name>
</gene>
<proteinExistence type="predicted"/>
<dbReference type="GO" id="GO:0000160">
    <property type="term" value="P:phosphorelay signal transduction system"/>
    <property type="evidence" value="ECO:0007669"/>
    <property type="project" value="UniProtKB-KW"/>
</dbReference>
<dbReference type="SUPFAM" id="SSF47226">
    <property type="entry name" value="Histidine-containing phosphotransfer domain, HPT domain"/>
    <property type="match status" value="1"/>
</dbReference>
<evidence type="ECO:0000256" key="2">
    <source>
        <dbReference type="PROSITE-ProRule" id="PRU00110"/>
    </source>
</evidence>
<evidence type="ECO:0000259" key="3">
    <source>
        <dbReference type="PROSITE" id="PS50894"/>
    </source>
</evidence>
<dbReference type="InterPro" id="IPR036641">
    <property type="entry name" value="HPT_dom_sf"/>
</dbReference>
<dbReference type="PROSITE" id="PS50894">
    <property type="entry name" value="HPT"/>
    <property type="match status" value="1"/>
</dbReference>
<sequence length="108" mass="12296">MLVRNSSEVSEGGRREPPSDELLDALLWQALRSEWDAERQSIEEALVLQDLELLRRRLHRLQGALMALGADDLLAELQVVQELCPSADWAVLSARCRQLLLHVEQSLR</sequence>
<reference evidence="4" key="1">
    <citation type="submission" date="2022-06" db="EMBL/GenBank/DDBJ databases">
        <title>Dynamics of rice microbiomes reveals core vertical transmitted seed endophytes.</title>
        <authorList>
            <person name="Liao K."/>
            <person name="Zhang X."/>
        </authorList>
    </citation>
    <scope>NUCLEOTIDE SEQUENCE</scope>
    <source>
        <strain evidence="4">JR3-14</strain>
    </source>
</reference>
<keyword evidence="2" id="KW-0597">Phosphoprotein</keyword>
<evidence type="ECO:0000313" key="5">
    <source>
        <dbReference type="Proteomes" id="UP001164392"/>
    </source>
</evidence>
<dbReference type="GO" id="GO:0004672">
    <property type="term" value="F:protein kinase activity"/>
    <property type="evidence" value="ECO:0007669"/>
    <property type="project" value="UniProtKB-ARBA"/>
</dbReference>
<dbReference type="Pfam" id="PF01627">
    <property type="entry name" value="Hpt"/>
    <property type="match status" value="1"/>
</dbReference>
<feature type="modified residue" description="Phosphohistidine" evidence="2">
    <location>
        <position position="59"/>
    </location>
</feature>
<dbReference type="AlphaFoldDB" id="A0AA46SYJ1"/>
<organism evidence="4 5">
    <name type="scientific">Xanthomonas sacchari</name>
    <dbReference type="NCBI Taxonomy" id="56458"/>
    <lineage>
        <taxon>Bacteria</taxon>
        <taxon>Pseudomonadati</taxon>
        <taxon>Pseudomonadota</taxon>
        <taxon>Gammaproteobacteria</taxon>
        <taxon>Lysobacterales</taxon>
        <taxon>Lysobacteraceae</taxon>
        <taxon>Xanthomonas</taxon>
    </lineage>
</organism>
<dbReference type="Gene3D" id="1.20.120.160">
    <property type="entry name" value="HPT domain"/>
    <property type="match status" value="1"/>
</dbReference>
<dbReference type="EMBL" id="CP099534">
    <property type="protein sequence ID" value="UYK90877.1"/>
    <property type="molecule type" value="Genomic_DNA"/>
</dbReference>
<dbReference type="InterPro" id="IPR008207">
    <property type="entry name" value="Sig_transdc_His_kin_Hpt_dom"/>
</dbReference>
<keyword evidence="1" id="KW-0902">Two-component regulatory system</keyword>
<feature type="domain" description="HPt" evidence="3">
    <location>
        <begin position="20"/>
        <end position="108"/>
    </location>
</feature>
<name>A0AA46SYJ1_9XANT</name>